<dbReference type="GeneTree" id="ENSGT00980000202997"/>
<keyword evidence="3" id="KW-1185">Reference proteome</keyword>
<protein>
    <submittedName>
        <fullName evidence="2">Uncharacterized protein</fullName>
    </submittedName>
</protein>
<feature type="compositionally biased region" description="Low complexity" evidence="1">
    <location>
        <begin position="33"/>
        <end position="48"/>
    </location>
</feature>
<feature type="region of interest" description="Disordered" evidence="1">
    <location>
        <begin position="18"/>
        <end position="55"/>
    </location>
</feature>
<accession>A0A7N9CKD9</accession>
<organism evidence="2 3">
    <name type="scientific">Macaca fascicularis</name>
    <name type="common">Crab-eating macaque</name>
    <name type="synonym">Cynomolgus monkey</name>
    <dbReference type="NCBI Taxonomy" id="9541"/>
    <lineage>
        <taxon>Eukaryota</taxon>
        <taxon>Metazoa</taxon>
        <taxon>Chordata</taxon>
        <taxon>Craniata</taxon>
        <taxon>Vertebrata</taxon>
        <taxon>Euteleostomi</taxon>
        <taxon>Mammalia</taxon>
        <taxon>Eutheria</taxon>
        <taxon>Euarchontoglires</taxon>
        <taxon>Primates</taxon>
        <taxon>Haplorrhini</taxon>
        <taxon>Catarrhini</taxon>
        <taxon>Cercopithecidae</taxon>
        <taxon>Cercopithecinae</taxon>
        <taxon>Macaca</taxon>
    </lineage>
</organism>
<dbReference type="Proteomes" id="UP000233100">
    <property type="component" value="Chromosome 17"/>
</dbReference>
<reference evidence="2 3" key="1">
    <citation type="submission" date="2013-03" db="EMBL/GenBank/DDBJ databases">
        <authorList>
            <person name="Warren W."/>
            <person name="Wilson R.K."/>
        </authorList>
    </citation>
    <scope>NUCLEOTIDE SEQUENCE</scope>
</reference>
<name>A0A7N9CKD9_MACFA</name>
<proteinExistence type="predicted"/>
<evidence type="ECO:0000256" key="1">
    <source>
        <dbReference type="SAM" id="MobiDB-lite"/>
    </source>
</evidence>
<feature type="compositionally biased region" description="Pro residues" evidence="1">
    <location>
        <begin position="19"/>
        <end position="28"/>
    </location>
</feature>
<reference evidence="2" key="2">
    <citation type="submission" date="2025-08" db="UniProtKB">
        <authorList>
            <consortium name="Ensembl"/>
        </authorList>
    </citation>
    <scope>IDENTIFICATION</scope>
</reference>
<evidence type="ECO:0000313" key="2">
    <source>
        <dbReference type="Ensembl" id="ENSMFAP00000051750.1"/>
    </source>
</evidence>
<dbReference type="Ensembl" id="ENSMFAT00000094019.1">
    <property type="protein sequence ID" value="ENSMFAP00000051750.1"/>
    <property type="gene ID" value="ENSMFAG00000055137.1"/>
</dbReference>
<dbReference type="AlphaFoldDB" id="A0A7N9CKD9"/>
<reference evidence="2" key="3">
    <citation type="submission" date="2025-09" db="UniProtKB">
        <authorList>
            <consortium name="Ensembl"/>
        </authorList>
    </citation>
    <scope>IDENTIFICATION</scope>
</reference>
<sequence>MSELPLCSGLPRSLSLPSEAPPLRPWRPVPSTAQRLRSAGAARQGQAAPSVAPVQDPLGEASWAPELDGDLENFYIYFRVCKYTNQHSVSSSGFVNTPINTVSSSRFVNTPIGTLYLANLVETWKTSPL</sequence>
<evidence type="ECO:0000313" key="3">
    <source>
        <dbReference type="Proteomes" id="UP000233100"/>
    </source>
</evidence>